<dbReference type="CDD" id="cd00331">
    <property type="entry name" value="IGPS"/>
    <property type="match status" value="1"/>
</dbReference>
<evidence type="ECO:0000256" key="5">
    <source>
        <dbReference type="ARBA" id="ARBA00022605"/>
    </source>
</evidence>
<dbReference type="PANTHER" id="PTHR22854:SF2">
    <property type="entry name" value="INDOLE-3-GLYCEROL-PHOSPHATE SYNTHASE"/>
    <property type="match status" value="1"/>
</dbReference>
<feature type="non-terminal residue" evidence="11">
    <location>
        <position position="252"/>
    </location>
</feature>
<accession>A0A537KFG5</accession>
<comment type="catalytic activity">
    <reaction evidence="1">
        <text>1-(2-carboxyphenylamino)-1-deoxy-D-ribulose 5-phosphate + H(+) = (1S,2R)-1-C-(indol-3-yl)glycerol 3-phosphate + CO2 + H2O</text>
        <dbReference type="Rhea" id="RHEA:23476"/>
        <dbReference type="ChEBI" id="CHEBI:15377"/>
        <dbReference type="ChEBI" id="CHEBI:15378"/>
        <dbReference type="ChEBI" id="CHEBI:16526"/>
        <dbReference type="ChEBI" id="CHEBI:58613"/>
        <dbReference type="ChEBI" id="CHEBI:58866"/>
        <dbReference type="EC" id="4.1.1.48"/>
    </reaction>
</comment>
<dbReference type="GO" id="GO:0004425">
    <property type="term" value="F:indole-3-glycerol-phosphate synthase activity"/>
    <property type="evidence" value="ECO:0007669"/>
    <property type="project" value="UniProtKB-EC"/>
</dbReference>
<protein>
    <recommendedName>
        <fullName evidence="4">indole-3-glycerol-phosphate synthase</fullName>
        <ecNumber evidence="4">4.1.1.48</ecNumber>
    </recommendedName>
</protein>
<reference evidence="11 12" key="1">
    <citation type="journal article" date="2019" name="Nat. Microbiol.">
        <title>Mediterranean grassland soil C-N compound turnover is dependent on rainfall and depth, and is mediated by genomically divergent microorganisms.</title>
        <authorList>
            <person name="Diamond S."/>
            <person name="Andeer P.F."/>
            <person name="Li Z."/>
            <person name="Crits-Christoph A."/>
            <person name="Burstein D."/>
            <person name="Anantharaman K."/>
            <person name="Lane K.R."/>
            <person name="Thomas B.C."/>
            <person name="Pan C."/>
            <person name="Northen T.R."/>
            <person name="Banfield J.F."/>
        </authorList>
    </citation>
    <scope>NUCLEOTIDE SEQUENCE [LARGE SCALE GENOMIC DNA]</scope>
    <source>
        <strain evidence="11">NP_3</strain>
    </source>
</reference>
<keyword evidence="7" id="KW-0822">Tryptophan biosynthesis</keyword>
<dbReference type="UniPathway" id="UPA00035">
    <property type="reaction ID" value="UER00043"/>
</dbReference>
<evidence type="ECO:0000256" key="3">
    <source>
        <dbReference type="ARBA" id="ARBA00008737"/>
    </source>
</evidence>
<gene>
    <name evidence="11" type="primary">trpC</name>
    <name evidence="11" type="ORF">E6H00_00120</name>
</gene>
<dbReference type="SUPFAM" id="SSF51366">
    <property type="entry name" value="Ribulose-phoshate binding barrel"/>
    <property type="match status" value="1"/>
</dbReference>
<dbReference type="FunFam" id="3.20.20.70:FF:000024">
    <property type="entry name" value="Indole-3-glycerol phosphate synthase"/>
    <property type="match status" value="1"/>
</dbReference>
<dbReference type="GO" id="GO:0004640">
    <property type="term" value="F:phosphoribosylanthranilate isomerase activity"/>
    <property type="evidence" value="ECO:0007669"/>
    <property type="project" value="TreeGrafter"/>
</dbReference>
<dbReference type="AlphaFoldDB" id="A0A537KFG5"/>
<evidence type="ECO:0000313" key="12">
    <source>
        <dbReference type="Proteomes" id="UP000318509"/>
    </source>
</evidence>
<dbReference type="InterPro" id="IPR045186">
    <property type="entry name" value="Indole-3-glycerol_P_synth"/>
</dbReference>
<evidence type="ECO:0000256" key="9">
    <source>
        <dbReference type="ARBA" id="ARBA00023239"/>
    </source>
</evidence>
<organism evidence="11 12">
    <name type="scientific">Candidatus Segetimicrobium genomatis</name>
    <dbReference type="NCBI Taxonomy" id="2569760"/>
    <lineage>
        <taxon>Bacteria</taxon>
        <taxon>Bacillati</taxon>
        <taxon>Candidatus Sysuimicrobiota</taxon>
        <taxon>Candidatus Sysuimicrobiia</taxon>
        <taxon>Candidatus Sysuimicrobiales</taxon>
        <taxon>Candidatus Segetimicrobiaceae</taxon>
        <taxon>Candidatus Segetimicrobium</taxon>
    </lineage>
</organism>
<evidence type="ECO:0000256" key="4">
    <source>
        <dbReference type="ARBA" id="ARBA00012362"/>
    </source>
</evidence>
<dbReference type="InterPro" id="IPR011060">
    <property type="entry name" value="RibuloseP-bd_barrel"/>
</dbReference>
<dbReference type="InterPro" id="IPR013798">
    <property type="entry name" value="Indole-3-glycerol_P_synth_dom"/>
</dbReference>
<dbReference type="NCBIfam" id="NF001377">
    <property type="entry name" value="PRK00278.2-4"/>
    <property type="match status" value="1"/>
</dbReference>
<keyword evidence="6" id="KW-0210">Decarboxylase</keyword>
<dbReference type="EC" id="4.1.1.48" evidence="4"/>
<dbReference type="GO" id="GO:0000162">
    <property type="term" value="P:L-tryptophan biosynthetic process"/>
    <property type="evidence" value="ECO:0007669"/>
    <property type="project" value="UniProtKB-UniPathway"/>
</dbReference>
<keyword evidence="5" id="KW-0028">Amino-acid biosynthesis</keyword>
<proteinExistence type="inferred from homology"/>
<feature type="domain" description="Indole-3-glycerol phosphate synthase" evidence="10">
    <location>
        <begin position="3"/>
        <end position="252"/>
    </location>
</feature>
<dbReference type="Proteomes" id="UP000318509">
    <property type="component" value="Unassembled WGS sequence"/>
</dbReference>
<evidence type="ECO:0000256" key="2">
    <source>
        <dbReference type="ARBA" id="ARBA00004696"/>
    </source>
</evidence>
<evidence type="ECO:0000313" key="11">
    <source>
        <dbReference type="EMBL" id="TMI94246.1"/>
    </source>
</evidence>
<evidence type="ECO:0000259" key="10">
    <source>
        <dbReference type="Pfam" id="PF00218"/>
    </source>
</evidence>
<comment type="pathway">
    <text evidence="2">Amino-acid biosynthesis; L-tryptophan biosynthesis; L-tryptophan from chorismate: step 4/5.</text>
</comment>
<evidence type="ECO:0000256" key="1">
    <source>
        <dbReference type="ARBA" id="ARBA00001633"/>
    </source>
</evidence>
<comment type="similarity">
    <text evidence="3">Belongs to the TrpC family.</text>
</comment>
<dbReference type="PANTHER" id="PTHR22854">
    <property type="entry name" value="TRYPTOPHAN BIOSYNTHESIS PROTEIN"/>
    <property type="match status" value="1"/>
</dbReference>
<keyword evidence="8" id="KW-0057">Aromatic amino acid biosynthesis</keyword>
<evidence type="ECO:0000256" key="7">
    <source>
        <dbReference type="ARBA" id="ARBA00022822"/>
    </source>
</evidence>
<dbReference type="Gene3D" id="3.20.20.70">
    <property type="entry name" value="Aldolase class I"/>
    <property type="match status" value="1"/>
</dbReference>
<dbReference type="EMBL" id="VBAK01000004">
    <property type="protein sequence ID" value="TMI94246.1"/>
    <property type="molecule type" value="Genomic_DNA"/>
</dbReference>
<comment type="caution">
    <text evidence="11">The sequence shown here is derived from an EMBL/GenBank/DDBJ whole genome shotgun (WGS) entry which is preliminary data.</text>
</comment>
<evidence type="ECO:0000256" key="8">
    <source>
        <dbReference type="ARBA" id="ARBA00023141"/>
    </source>
</evidence>
<keyword evidence="9 11" id="KW-0456">Lyase</keyword>
<name>A0A537KFG5_9BACT</name>
<dbReference type="Pfam" id="PF00218">
    <property type="entry name" value="IGPS"/>
    <property type="match status" value="1"/>
</dbReference>
<sequence length="252" mass="26405">MGAIVAHKREELAGRQRRVPLGEVRRRAADAAPPRRFLSALRGAPGAGGSAAAGRPGIRLIAEVKGASPSAGTIRAAFDPAAIARAYEGAGAAAISVLTDVRFFHGSDADLTEVRGAVRIPVLRKDFIVDPYQVYEARALGADAVLLIVAGLPAAALADLQALAHELGMGALVEVHTEAECARALEARPPLVGINNRNLDTLETTLDVSRRLRPGIPEDVTVVAESGIEERGQVVEMERLGMHAVLIGTALM</sequence>
<dbReference type="InterPro" id="IPR013785">
    <property type="entry name" value="Aldolase_TIM"/>
</dbReference>
<evidence type="ECO:0000256" key="6">
    <source>
        <dbReference type="ARBA" id="ARBA00022793"/>
    </source>
</evidence>